<dbReference type="RefSeq" id="XP_043012639.1">
    <property type="nucleotide sequence ID" value="XM_043151543.1"/>
</dbReference>
<protein>
    <submittedName>
        <fullName evidence="1">Uncharacterized protein</fullName>
    </submittedName>
</protein>
<dbReference type="EMBL" id="CM032183">
    <property type="protein sequence ID" value="KAG7096169.1"/>
    <property type="molecule type" value="Genomic_DNA"/>
</dbReference>
<dbReference type="KEGG" id="more:E1B28_006842"/>
<dbReference type="Proteomes" id="UP001049176">
    <property type="component" value="Chromosome 3"/>
</dbReference>
<dbReference type="GeneID" id="66075918"/>
<comment type="caution">
    <text evidence="1">The sequence shown here is derived from an EMBL/GenBank/DDBJ whole genome shotgun (WGS) entry which is preliminary data.</text>
</comment>
<name>A0A9P7UWZ2_9AGAR</name>
<evidence type="ECO:0000313" key="2">
    <source>
        <dbReference type="Proteomes" id="UP001049176"/>
    </source>
</evidence>
<accession>A0A9P7UWZ2</accession>
<keyword evidence="2" id="KW-1185">Reference proteome</keyword>
<dbReference type="AlphaFoldDB" id="A0A9P7UWZ2"/>
<sequence>MSSGPDMLKRKIRMFEVCVVKAESEANSTHRWEPGSLLTNCSWMLGKFWRDVGMDNLGRPAELLGGIEVVSSNSFRGNVSFLPLAQSNALTYILLALEECKARLDQGQGLHTISEPEQVPLYTETITLDGLGAQHSFNYLIQLTN</sequence>
<proteinExistence type="predicted"/>
<reference evidence="1" key="1">
    <citation type="journal article" date="2021" name="Genome Biol. Evol.">
        <title>The assembled and annotated genome of the fairy-ring fungus Marasmius oreades.</title>
        <authorList>
            <person name="Hiltunen M."/>
            <person name="Ament-Velasquez S.L."/>
            <person name="Johannesson H."/>
        </authorList>
    </citation>
    <scope>NUCLEOTIDE SEQUENCE</scope>
    <source>
        <strain evidence="1">03SP1</strain>
    </source>
</reference>
<gene>
    <name evidence="1" type="ORF">E1B28_006842</name>
</gene>
<evidence type="ECO:0000313" key="1">
    <source>
        <dbReference type="EMBL" id="KAG7096169.1"/>
    </source>
</evidence>
<organism evidence="1 2">
    <name type="scientific">Marasmius oreades</name>
    <name type="common">fairy-ring Marasmius</name>
    <dbReference type="NCBI Taxonomy" id="181124"/>
    <lineage>
        <taxon>Eukaryota</taxon>
        <taxon>Fungi</taxon>
        <taxon>Dikarya</taxon>
        <taxon>Basidiomycota</taxon>
        <taxon>Agaricomycotina</taxon>
        <taxon>Agaricomycetes</taxon>
        <taxon>Agaricomycetidae</taxon>
        <taxon>Agaricales</taxon>
        <taxon>Marasmiineae</taxon>
        <taxon>Marasmiaceae</taxon>
        <taxon>Marasmius</taxon>
    </lineage>
</organism>